<keyword evidence="1" id="KW-0880">Kelch repeat</keyword>
<dbReference type="EMBL" id="JARQWQ010000069">
    <property type="protein sequence ID" value="KAK2554543.1"/>
    <property type="molecule type" value="Genomic_DNA"/>
</dbReference>
<evidence type="ECO:0000313" key="4">
    <source>
        <dbReference type="Proteomes" id="UP001249851"/>
    </source>
</evidence>
<accession>A0AAD9Q4G0</accession>
<evidence type="ECO:0000256" key="2">
    <source>
        <dbReference type="ARBA" id="ARBA00022737"/>
    </source>
</evidence>
<reference evidence="3" key="1">
    <citation type="journal article" date="2023" name="G3 (Bethesda)">
        <title>Whole genome assembly and annotation of the endangered Caribbean coral Acropora cervicornis.</title>
        <authorList>
            <person name="Selwyn J.D."/>
            <person name="Vollmer S.V."/>
        </authorList>
    </citation>
    <scope>NUCLEOTIDE SEQUENCE</scope>
    <source>
        <strain evidence="3">K2</strain>
    </source>
</reference>
<dbReference type="PANTHER" id="PTHR45632">
    <property type="entry name" value="LD33804P"/>
    <property type="match status" value="1"/>
</dbReference>
<proteinExistence type="predicted"/>
<dbReference type="Pfam" id="PF01344">
    <property type="entry name" value="Kelch_1"/>
    <property type="match status" value="1"/>
</dbReference>
<sequence length="322" mass="36190">MQAIPEIHMLLHRTVLVAIFHNGVINYFDVQFKKWKELSTMQPLTPVQECYCAELIGNYLYVAAQSNSKFVLCCYDIVRDTWSTLQAITPHMPGIQIGSLCHIEEHLYVIYKSSAPYRYNIATNQWQSIASPSIVCDLGQVTFCNKAAAVYKSCLYVLYAQGIEQMGNSGHVSKPYNSLLYCFDPEKNVWEQKASTKTPHFGSSLVVVNHNLYVVGGDCSFIPQSFQLSGSPAAVEVYNDQENVWSVVKQMHIPPNNLRAVEIDGRVYFIINSFVIDSGITIPPGEVYPAVLDGWENLGMVARNAVLCYVPVKTENHTIEME</sequence>
<evidence type="ECO:0000313" key="3">
    <source>
        <dbReference type="EMBL" id="KAK2554543.1"/>
    </source>
</evidence>
<reference evidence="3" key="2">
    <citation type="journal article" date="2023" name="Science">
        <title>Genomic signatures of disease resistance in endangered staghorn corals.</title>
        <authorList>
            <person name="Vollmer S.V."/>
            <person name="Selwyn J.D."/>
            <person name="Despard B.A."/>
            <person name="Roesel C.L."/>
        </authorList>
    </citation>
    <scope>NUCLEOTIDE SEQUENCE</scope>
    <source>
        <strain evidence="3">K2</strain>
    </source>
</reference>
<dbReference type="InterPro" id="IPR006652">
    <property type="entry name" value="Kelch_1"/>
</dbReference>
<dbReference type="Proteomes" id="UP001249851">
    <property type="component" value="Unassembled WGS sequence"/>
</dbReference>
<organism evidence="3 4">
    <name type="scientific">Acropora cervicornis</name>
    <name type="common">Staghorn coral</name>
    <dbReference type="NCBI Taxonomy" id="6130"/>
    <lineage>
        <taxon>Eukaryota</taxon>
        <taxon>Metazoa</taxon>
        <taxon>Cnidaria</taxon>
        <taxon>Anthozoa</taxon>
        <taxon>Hexacorallia</taxon>
        <taxon>Scleractinia</taxon>
        <taxon>Astrocoeniina</taxon>
        <taxon>Acroporidae</taxon>
        <taxon>Acropora</taxon>
    </lineage>
</organism>
<keyword evidence="2" id="KW-0677">Repeat</keyword>
<dbReference type="PANTHER" id="PTHR45632:SF3">
    <property type="entry name" value="KELCH-LIKE PROTEIN 32"/>
    <property type="match status" value="1"/>
</dbReference>
<dbReference type="AlphaFoldDB" id="A0AAD9Q4G0"/>
<protein>
    <submittedName>
        <fullName evidence="3">Kelch-like protein 14</fullName>
    </submittedName>
</protein>
<dbReference type="SUPFAM" id="SSF117281">
    <property type="entry name" value="Kelch motif"/>
    <property type="match status" value="1"/>
</dbReference>
<dbReference type="InterPro" id="IPR015915">
    <property type="entry name" value="Kelch-typ_b-propeller"/>
</dbReference>
<keyword evidence="4" id="KW-1185">Reference proteome</keyword>
<comment type="caution">
    <text evidence="3">The sequence shown here is derived from an EMBL/GenBank/DDBJ whole genome shotgun (WGS) entry which is preliminary data.</text>
</comment>
<name>A0AAD9Q4G0_ACRCE</name>
<gene>
    <name evidence="3" type="ORF">P5673_024002</name>
</gene>
<dbReference type="Gene3D" id="2.120.10.80">
    <property type="entry name" value="Kelch-type beta propeller"/>
    <property type="match status" value="1"/>
</dbReference>
<evidence type="ECO:0000256" key="1">
    <source>
        <dbReference type="ARBA" id="ARBA00022441"/>
    </source>
</evidence>